<dbReference type="AlphaFoldDB" id="A0A159Z389"/>
<proteinExistence type="predicted"/>
<gene>
    <name evidence="1" type="ORF">AKL17_2306</name>
</gene>
<accession>A0A159Z389</accession>
<protein>
    <recommendedName>
        <fullName evidence="3">Glycosyl transferase family 2</fullName>
    </recommendedName>
</protein>
<keyword evidence="2" id="KW-1185">Reference proteome</keyword>
<dbReference type="Proteomes" id="UP000076128">
    <property type="component" value="Chromosome"/>
</dbReference>
<dbReference type="OrthoDB" id="848759at2"/>
<dbReference type="STRING" id="1335048.AKL17_2306"/>
<organism evidence="1 2">
    <name type="scientific">Frigidibacter mobilis</name>
    <dbReference type="NCBI Taxonomy" id="1335048"/>
    <lineage>
        <taxon>Bacteria</taxon>
        <taxon>Pseudomonadati</taxon>
        <taxon>Pseudomonadota</taxon>
        <taxon>Alphaproteobacteria</taxon>
        <taxon>Rhodobacterales</taxon>
        <taxon>Paracoccaceae</taxon>
        <taxon>Frigidibacter</taxon>
    </lineage>
</organism>
<evidence type="ECO:0000313" key="1">
    <source>
        <dbReference type="EMBL" id="AMY69552.1"/>
    </source>
</evidence>
<dbReference type="EMBL" id="CP012661">
    <property type="protein sequence ID" value="AMY69552.1"/>
    <property type="molecule type" value="Genomic_DNA"/>
</dbReference>
<dbReference type="KEGG" id="daa:AKL17_2306"/>
<reference evidence="1 2" key="1">
    <citation type="submission" date="2015-09" db="EMBL/GenBank/DDBJ databases">
        <title>Complete genome sequence of Defluviimonas alba cai42t isolated from an oilfield in Xinjiang.</title>
        <authorList>
            <person name="Geng S."/>
            <person name="Pan X."/>
            <person name="Wu X."/>
        </authorList>
    </citation>
    <scope>NUCLEOTIDE SEQUENCE [LARGE SCALE GENOMIC DNA]</scope>
    <source>
        <strain evidence="2">cai42</strain>
    </source>
</reference>
<dbReference type="RefSeq" id="WP_066813339.1">
    <property type="nucleotide sequence ID" value="NZ_CP012661.1"/>
</dbReference>
<name>A0A159Z389_9RHOB</name>
<sequence length="242" mass="27929">MDIDVVLISGRRPTLLQQTLDSFSDRVLRHFRVRNVHANVDPYGGTDADGDDCARIIRDALPKAQIRRPAQPNLCRAVQSCWLQTGDLPVLHLEDDWLCLIDITPEMIGPLLTPGVGSIHFHHGHRTAPEREFLTQRKKYHLWLFKVYRAYPAFGTSPRILGPGFAHNCAARMNPRLDPEKQVYQRRNRRLTRYTDQFRTRGLYAPGGTPVMVDIGRDWQRENNVKKVVRRGVSHWVPRDPE</sequence>
<evidence type="ECO:0008006" key="3">
    <source>
        <dbReference type="Google" id="ProtNLM"/>
    </source>
</evidence>
<evidence type="ECO:0000313" key="2">
    <source>
        <dbReference type="Proteomes" id="UP000076128"/>
    </source>
</evidence>